<proteinExistence type="predicted"/>
<keyword evidence="4" id="KW-1185">Reference proteome</keyword>
<evidence type="ECO:0000313" key="4">
    <source>
        <dbReference type="Proteomes" id="UP001642484"/>
    </source>
</evidence>
<keyword evidence="1" id="KW-0732">Signal</keyword>
<accession>A0ABP0J1M1</accession>
<comment type="caution">
    <text evidence="3">The sequence shown here is derived from an EMBL/GenBank/DDBJ whole genome shotgun (WGS) entry which is preliminary data.</text>
</comment>
<dbReference type="InterPro" id="IPR013897">
    <property type="entry name" value="Duc1"/>
</dbReference>
<dbReference type="Proteomes" id="UP001642484">
    <property type="component" value="Unassembled WGS sequence"/>
</dbReference>
<name>A0ABP0J1M1_9DINO</name>
<reference evidence="3 4" key="1">
    <citation type="submission" date="2024-02" db="EMBL/GenBank/DDBJ databases">
        <authorList>
            <person name="Chen Y."/>
            <person name="Shah S."/>
            <person name="Dougan E. K."/>
            <person name="Thang M."/>
            <person name="Chan C."/>
        </authorList>
    </citation>
    <scope>NUCLEOTIDE SEQUENCE [LARGE SCALE GENOMIC DNA]</scope>
</reference>
<evidence type="ECO:0000259" key="2">
    <source>
        <dbReference type="Pfam" id="PF08588"/>
    </source>
</evidence>
<protein>
    <recommendedName>
        <fullName evidence="2">Domain of unknown function at the cortex 1 domain-containing protein</fullName>
    </recommendedName>
</protein>
<evidence type="ECO:0000313" key="3">
    <source>
        <dbReference type="EMBL" id="CAK9008139.1"/>
    </source>
</evidence>
<sequence length="419" mass="47036">MSGILPQALMLLEAITAWMLATSSAVADAATAAGVHNEALTVGSSILLAALVGALALSLKKEKVSSFPRNDFRDDFRKSMPENLTEEDFINMGMPAEPHLEGGFLPPTRLIHSNSTEAFTFDNENCSGQFLVLHRPTHDSRLDASGAYRYGDHFAGKKRLWELRFRFHFKRRVSLSDLFFGAELEEYVPVNAATKRVMDLSVAGMRQVVGDRLYHTLGDESGDGERERPAILLPLWAFDQFIETAEGETPPDLTDPNLPAYGHKRVGQIREYKRMIDGLDLRPGPTFTFCFWGVSRFCDVMLWQASGIPIFTPIDLNLYCGKPPLNLVLYTLKGDEEDKRHLQSRKTYYFRCCFWSSLKRPDKDVVMKLAGRSLDLLKRRRKHLSNLPKAPAPLSIFGLNVFQCCVDCETAPFATSCAS</sequence>
<dbReference type="Pfam" id="PF08588">
    <property type="entry name" value="Duc1"/>
    <property type="match status" value="1"/>
</dbReference>
<feature type="domain" description="Domain of unknown function at the cortex 1" evidence="2">
    <location>
        <begin position="108"/>
        <end position="355"/>
    </location>
</feature>
<evidence type="ECO:0000256" key="1">
    <source>
        <dbReference type="SAM" id="SignalP"/>
    </source>
</evidence>
<feature type="chain" id="PRO_5047318816" description="Domain of unknown function at the cortex 1 domain-containing protein" evidence="1">
    <location>
        <begin position="26"/>
        <end position="419"/>
    </location>
</feature>
<organism evidence="3 4">
    <name type="scientific">Durusdinium trenchii</name>
    <dbReference type="NCBI Taxonomy" id="1381693"/>
    <lineage>
        <taxon>Eukaryota</taxon>
        <taxon>Sar</taxon>
        <taxon>Alveolata</taxon>
        <taxon>Dinophyceae</taxon>
        <taxon>Suessiales</taxon>
        <taxon>Symbiodiniaceae</taxon>
        <taxon>Durusdinium</taxon>
    </lineage>
</organism>
<feature type="signal peptide" evidence="1">
    <location>
        <begin position="1"/>
        <end position="25"/>
    </location>
</feature>
<gene>
    <name evidence="3" type="ORF">CCMP2556_LOCUS9136</name>
</gene>
<dbReference type="EMBL" id="CAXAMN010004191">
    <property type="protein sequence ID" value="CAK9008139.1"/>
    <property type="molecule type" value="Genomic_DNA"/>
</dbReference>